<evidence type="ECO:0000313" key="3">
    <source>
        <dbReference type="EMBL" id="PSN67043.1"/>
    </source>
</evidence>
<dbReference type="InterPro" id="IPR050357">
    <property type="entry name" value="Arrestin_domain-protein"/>
</dbReference>
<proteinExistence type="predicted"/>
<evidence type="ECO:0000313" key="4">
    <source>
        <dbReference type="Proteomes" id="UP000240883"/>
    </source>
</evidence>
<keyword evidence="4" id="KW-1185">Reference proteome</keyword>
<dbReference type="GO" id="GO:0005886">
    <property type="term" value="C:plasma membrane"/>
    <property type="evidence" value="ECO:0007669"/>
    <property type="project" value="TreeGrafter"/>
</dbReference>
<feature type="compositionally biased region" description="Low complexity" evidence="1">
    <location>
        <begin position="420"/>
        <end position="436"/>
    </location>
</feature>
<dbReference type="InterPro" id="IPR014752">
    <property type="entry name" value="Arrestin-like_C"/>
</dbReference>
<dbReference type="SUPFAM" id="SSF81296">
    <property type="entry name" value="E set domains"/>
    <property type="match status" value="1"/>
</dbReference>
<feature type="region of interest" description="Disordered" evidence="1">
    <location>
        <begin position="210"/>
        <end position="245"/>
    </location>
</feature>
<dbReference type="PANTHER" id="PTHR11188:SF166">
    <property type="entry name" value="ARRESTIN (OR S-ANTIGEN), N-TERMINAL DOMAIN PROTEIN (AFU_ORTHOLOGUE AFUA_7G02050)"/>
    <property type="match status" value="1"/>
</dbReference>
<reference evidence="3 4" key="1">
    <citation type="journal article" date="2018" name="Front. Microbiol.">
        <title>Genome-Wide Analysis of Corynespora cassiicola Leaf Fall Disease Putative Effectors.</title>
        <authorList>
            <person name="Lopez D."/>
            <person name="Ribeiro S."/>
            <person name="Label P."/>
            <person name="Fumanal B."/>
            <person name="Venisse J.S."/>
            <person name="Kohler A."/>
            <person name="de Oliveira R.R."/>
            <person name="Labutti K."/>
            <person name="Lipzen A."/>
            <person name="Lail K."/>
            <person name="Bauer D."/>
            <person name="Ohm R.A."/>
            <person name="Barry K.W."/>
            <person name="Spatafora J."/>
            <person name="Grigoriev I.V."/>
            <person name="Martin F.M."/>
            <person name="Pujade-Renaud V."/>
        </authorList>
    </citation>
    <scope>NUCLEOTIDE SEQUENCE [LARGE SCALE GENOMIC DNA]</scope>
    <source>
        <strain evidence="3 4">Philippines</strain>
    </source>
</reference>
<name>A0A2T2NNQ4_CORCC</name>
<dbReference type="Gene3D" id="2.60.40.640">
    <property type="match status" value="1"/>
</dbReference>
<protein>
    <recommendedName>
        <fullName evidence="2">Arrestin-like N-terminal domain-containing protein</fullName>
    </recommendedName>
</protein>
<feature type="region of interest" description="Disordered" evidence="1">
    <location>
        <begin position="411"/>
        <end position="499"/>
    </location>
</feature>
<dbReference type="GO" id="GO:0030674">
    <property type="term" value="F:protein-macromolecule adaptor activity"/>
    <property type="evidence" value="ECO:0007669"/>
    <property type="project" value="TreeGrafter"/>
</dbReference>
<dbReference type="GO" id="GO:0005829">
    <property type="term" value="C:cytosol"/>
    <property type="evidence" value="ECO:0007669"/>
    <property type="project" value="TreeGrafter"/>
</dbReference>
<organism evidence="3 4">
    <name type="scientific">Corynespora cassiicola Philippines</name>
    <dbReference type="NCBI Taxonomy" id="1448308"/>
    <lineage>
        <taxon>Eukaryota</taxon>
        <taxon>Fungi</taxon>
        <taxon>Dikarya</taxon>
        <taxon>Ascomycota</taxon>
        <taxon>Pezizomycotina</taxon>
        <taxon>Dothideomycetes</taxon>
        <taxon>Pleosporomycetidae</taxon>
        <taxon>Pleosporales</taxon>
        <taxon>Corynesporascaceae</taxon>
        <taxon>Corynespora</taxon>
    </lineage>
</organism>
<dbReference type="AlphaFoldDB" id="A0A2T2NNQ4"/>
<dbReference type="InterPro" id="IPR014756">
    <property type="entry name" value="Ig_E-set"/>
</dbReference>
<dbReference type="EMBL" id="KZ678135">
    <property type="protein sequence ID" value="PSN67043.1"/>
    <property type="molecule type" value="Genomic_DNA"/>
</dbReference>
<dbReference type="Pfam" id="PF00339">
    <property type="entry name" value="Arrestin_N"/>
    <property type="match status" value="1"/>
</dbReference>
<feature type="domain" description="Arrestin-like N-terminal" evidence="2">
    <location>
        <begin position="4"/>
        <end position="116"/>
    </location>
</feature>
<evidence type="ECO:0000259" key="2">
    <source>
        <dbReference type="Pfam" id="PF00339"/>
    </source>
</evidence>
<dbReference type="CDD" id="cd22952">
    <property type="entry name" value="ART10-like"/>
    <property type="match status" value="1"/>
</dbReference>
<dbReference type="STRING" id="1448308.A0A2T2NNQ4"/>
<evidence type="ECO:0000256" key="1">
    <source>
        <dbReference type="SAM" id="MobiDB-lite"/>
    </source>
</evidence>
<dbReference type="PANTHER" id="PTHR11188">
    <property type="entry name" value="ARRESTIN DOMAIN CONTAINING PROTEIN"/>
    <property type="match status" value="1"/>
</dbReference>
<gene>
    <name evidence="3" type="ORF">BS50DRAFT_573805</name>
</gene>
<feature type="compositionally biased region" description="Low complexity" evidence="1">
    <location>
        <begin position="231"/>
        <end position="245"/>
    </location>
</feature>
<accession>A0A2T2NNQ4</accession>
<dbReference type="GO" id="GO:0070086">
    <property type="term" value="P:ubiquitin-dependent endocytosis"/>
    <property type="evidence" value="ECO:0007669"/>
    <property type="project" value="TreeGrafter"/>
</dbReference>
<dbReference type="Proteomes" id="UP000240883">
    <property type="component" value="Unassembled WGS sequence"/>
</dbReference>
<sequence>MLVSVSLEHPHEHYTNLDLINGKVSLRVPNPSNVSSIIVKLEGESRTRLLAPIRPDRPDKQRPVLEVHKFLYKQQVVWPANQRMEDVLANPKASYTLNMGQYEYPFQFKIPLNTACQQQNSLTTNVSFSNMIPEVAKTPTQHLKSTLPPSLSGFPGEAEIRYYVKVTVNRPEFYKENARAQANFTLLPIEPPRPMQMDGEAYARRQHQFVENGGSAAPTKKPGFFDRKDSTPSSPTSPTGVPPRVSLDARLPNPAVLTCNQDLPLRVLVKSMSERTKNIYLQMLQIELIGYTKVRAHDVTRTESNSWILASMSNMAIPIGSPTDAVGTEVPINAEYWSGKSIPNTVPPTFTTCNLSRFYELEVRVGIGYGSYKHGEDQLVVLPLRLPVKVYSGIAPPKALLEATLTGDTPSLSAGGDLKPPVQAQAPHTPTTPTHQSFSGAFPPAHGAPASPQPPYEDAPPSYEDAVGQDLPPINGYRGSYQPPPVPDGAPRISDEKRR</sequence>
<dbReference type="InterPro" id="IPR011021">
    <property type="entry name" value="Arrestin-like_N"/>
</dbReference>
<dbReference type="GO" id="GO:0031625">
    <property type="term" value="F:ubiquitin protein ligase binding"/>
    <property type="evidence" value="ECO:0007669"/>
    <property type="project" value="TreeGrafter"/>
</dbReference>
<dbReference type="OrthoDB" id="3365616at2759"/>